<dbReference type="Pfam" id="PF22725">
    <property type="entry name" value="GFO_IDH_MocA_C3"/>
    <property type="match status" value="1"/>
</dbReference>
<evidence type="ECO:0000259" key="3">
    <source>
        <dbReference type="Pfam" id="PF22725"/>
    </source>
</evidence>
<dbReference type="Gene3D" id="3.40.50.720">
    <property type="entry name" value="NAD(P)-binding Rossmann-like Domain"/>
    <property type="match status" value="1"/>
</dbReference>
<dbReference type="Proteomes" id="UP001500888">
    <property type="component" value="Unassembled WGS sequence"/>
</dbReference>
<gene>
    <name evidence="4" type="ORF">GCM10022226_27350</name>
</gene>
<dbReference type="PANTHER" id="PTHR43818:SF11">
    <property type="entry name" value="BCDNA.GH03377"/>
    <property type="match status" value="1"/>
</dbReference>
<dbReference type="PANTHER" id="PTHR43818">
    <property type="entry name" value="BCDNA.GH03377"/>
    <property type="match status" value="1"/>
</dbReference>
<comment type="caution">
    <text evidence="4">The sequence shown here is derived from an EMBL/GenBank/DDBJ whole genome shotgun (WGS) entry which is preliminary data.</text>
</comment>
<organism evidence="4 5">
    <name type="scientific">Sphaerisporangium flaviroseum</name>
    <dbReference type="NCBI Taxonomy" id="509199"/>
    <lineage>
        <taxon>Bacteria</taxon>
        <taxon>Bacillati</taxon>
        <taxon>Actinomycetota</taxon>
        <taxon>Actinomycetes</taxon>
        <taxon>Streptosporangiales</taxon>
        <taxon>Streptosporangiaceae</taxon>
        <taxon>Sphaerisporangium</taxon>
    </lineage>
</organism>
<dbReference type="Pfam" id="PF01408">
    <property type="entry name" value="GFO_IDH_MocA"/>
    <property type="match status" value="1"/>
</dbReference>
<dbReference type="InterPro" id="IPR036291">
    <property type="entry name" value="NAD(P)-bd_dom_sf"/>
</dbReference>
<evidence type="ECO:0000313" key="4">
    <source>
        <dbReference type="EMBL" id="GAA3805774.1"/>
    </source>
</evidence>
<evidence type="ECO:0000256" key="1">
    <source>
        <dbReference type="ARBA" id="ARBA00023002"/>
    </source>
</evidence>
<keyword evidence="5" id="KW-1185">Reference proteome</keyword>
<name>A0ABP7HYE9_9ACTN</name>
<dbReference type="InterPro" id="IPR050463">
    <property type="entry name" value="Gfo/Idh/MocA_oxidrdct_glycsds"/>
</dbReference>
<reference evidence="5" key="1">
    <citation type="journal article" date="2019" name="Int. J. Syst. Evol. Microbiol.">
        <title>The Global Catalogue of Microorganisms (GCM) 10K type strain sequencing project: providing services to taxonomists for standard genome sequencing and annotation.</title>
        <authorList>
            <consortium name="The Broad Institute Genomics Platform"/>
            <consortium name="The Broad Institute Genome Sequencing Center for Infectious Disease"/>
            <person name="Wu L."/>
            <person name="Ma J."/>
        </authorList>
    </citation>
    <scope>NUCLEOTIDE SEQUENCE [LARGE SCALE GENOMIC DNA]</scope>
    <source>
        <strain evidence="5">JCM 16908</strain>
    </source>
</reference>
<feature type="domain" description="Gfo/Idh/MocA-like oxidoreductase N-terminal" evidence="2">
    <location>
        <begin position="5"/>
        <end position="120"/>
    </location>
</feature>
<dbReference type="EMBL" id="BAAAZR010000004">
    <property type="protein sequence ID" value="GAA3805774.1"/>
    <property type="molecule type" value="Genomic_DNA"/>
</dbReference>
<evidence type="ECO:0000259" key="2">
    <source>
        <dbReference type="Pfam" id="PF01408"/>
    </source>
</evidence>
<dbReference type="Gene3D" id="3.30.360.10">
    <property type="entry name" value="Dihydrodipicolinate Reductase, domain 2"/>
    <property type="match status" value="1"/>
</dbReference>
<feature type="domain" description="GFO/IDH/MocA-like oxidoreductase" evidence="3">
    <location>
        <begin position="132"/>
        <end position="266"/>
    </location>
</feature>
<evidence type="ECO:0000313" key="5">
    <source>
        <dbReference type="Proteomes" id="UP001500888"/>
    </source>
</evidence>
<sequence length="363" mass="37591">MGHPVNVGVVGCGFIFTQYCQSIERLPELRLTAVADLDLERAREAVRPYAGVDVLSVAELMADPRIDVVLNLTIPAAHAEIALQAIAAGKDIYCEKPLAATATDAARVLRAAADAGVRVGCAPDTVLGTGTQTARKAIDDGLIGRPVAATATMMTPGHESWHPHPDFYYAPGGGPLLDMGPYYITSLVTLLGPVTTVIGAAGRTRAKRTIGSGPRRGEEIPVLVDTHVTGVLTHASGALSTLVMSFEGAATSAPNIEVHGERGSLVVPDPNHFDGPVLLARVGEEGWRTLPATAGYVEAGRGVGLADLATTPAGQESRAGGALGYHVLDVMESLLSSAHSGTAVTIASTCERPRPVALPPAER</sequence>
<dbReference type="SUPFAM" id="SSF55347">
    <property type="entry name" value="Glyceraldehyde-3-phosphate dehydrogenase-like, C-terminal domain"/>
    <property type="match status" value="1"/>
</dbReference>
<protein>
    <submittedName>
        <fullName evidence="4">Gfo/Idh/MocA family oxidoreductase</fullName>
    </submittedName>
</protein>
<dbReference type="InterPro" id="IPR055170">
    <property type="entry name" value="GFO_IDH_MocA-like_dom"/>
</dbReference>
<dbReference type="InterPro" id="IPR000683">
    <property type="entry name" value="Gfo/Idh/MocA-like_OxRdtase_N"/>
</dbReference>
<dbReference type="SUPFAM" id="SSF51735">
    <property type="entry name" value="NAD(P)-binding Rossmann-fold domains"/>
    <property type="match status" value="1"/>
</dbReference>
<proteinExistence type="predicted"/>
<accession>A0ABP7HYE9</accession>
<keyword evidence="1" id="KW-0560">Oxidoreductase</keyword>